<dbReference type="EMBL" id="CP042436">
    <property type="protein sequence ID" value="QEC61655.1"/>
    <property type="molecule type" value="Genomic_DNA"/>
</dbReference>
<keyword evidence="3" id="KW-0489">Methyltransferase</keyword>
<dbReference type="Gene3D" id="3.40.50.150">
    <property type="entry name" value="Vaccinia Virus protein VP39"/>
    <property type="match status" value="1"/>
</dbReference>
<evidence type="ECO:0000313" key="3">
    <source>
        <dbReference type="EMBL" id="QEC61655.1"/>
    </source>
</evidence>
<keyword evidence="3" id="KW-0808">Transferase</keyword>
<dbReference type="GO" id="GO:0008757">
    <property type="term" value="F:S-adenosylmethionine-dependent methyltransferase activity"/>
    <property type="evidence" value="ECO:0007669"/>
    <property type="project" value="InterPro"/>
</dbReference>
<dbReference type="SUPFAM" id="SSF53335">
    <property type="entry name" value="S-adenosyl-L-methionine-dependent methyltransferases"/>
    <property type="match status" value="1"/>
</dbReference>
<dbReference type="InterPro" id="IPR013216">
    <property type="entry name" value="Methyltransf_11"/>
</dbReference>
<dbReference type="Pfam" id="PF08241">
    <property type="entry name" value="Methyltransf_11"/>
    <property type="match status" value="1"/>
</dbReference>
<dbReference type="CDD" id="cd02440">
    <property type="entry name" value="AdoMet_MTases"/>
    <property type="match status" value="1"/>
</dbReference>
<dbReference type="PANTHER" id="PTHR43591">
    <property type="entry name" value="METHYLTRANSFERASE"/>
    <property type="match status" value="1"/>
</dbReference>
<dbReference type="Proteomes" id="UP000321479">
    <property type="component" value="Chromosome"/>
</dbReference>
<keyword evidence="1" id="KW-0474">Menaquinone biosynthesis</keyword>
<reference evidence="3 4" key="1">
    <citation type="journal article" date="2017" name="Curr. Microbiol.">
        <title>Mucilaginibacter ginsenosidivorans sp. nov., Isolated from Soil of Ginseng Field.</title>
        <authorList>
            <person name="Kim M.M."/>
            <person name="Siddiqi M.Z."/>
            <person name="Im W.T."/>
        </authorList>
    </citation>
    <scope>NUCLEOTIDE SEQUENCE [LARGE SCALE GENOMIC DNA]</scope>
    <source>
        <strain evidence="3 4">Gsoil 3017</strain>
    </source>
</reference>
<name>A0A5B8USE2_9SPHI</name>
<dbReference type="GO" id="GO:0009234">
    <property type="term" value="P:menaquinone biosynthetic process"/>
    <property type="evidence" value="ECO:0007669"/>
    <property type="project" value="UniProtKB-KW"/>
</dbReference>
<dbReference type="OrthoDB" id="9795634at2"/>
<dbReference type="InterPro" id="IPR004033">
    <property type="entry name" value="UbiE/COQ5_MeTrFase"/>
</dbReference>
<accession>A0A5B8USE2</accession>
<evidence type="ECO:0000259" key="2">
    <source>
        <dbReference type="Pfam" id="PF08241"/>
    </source>
</evidence>
<gene>
    <name evidence="3" type="ORF">FRZ54_03340</name>
</gene>
<keyword evidence="4" id="KW-1185">Reference proteome</keyword>
<organism evidence="3 4">
    <name type="scientific">Mucilaginibacter ginsenosidivorans</name>
    <dbReference type="NCBI Taxonomy" id="398053"/>
    <lineage>
        <taxon>Bacteria</taxon>
        <taxon>Pseudomonadati</taxon>
        <taxon>Bacteroidota</taxon>
        <taxon>Sphingobacteriia</taxon>
        <taxon>Sphingobacteriales</taxon>
        <taxon>Sphingobacteriaceae</taxon>
        <taxon>Mucilaginibacter</taxon>
    </lineage>
</organism>
<dbReference type="GO" id="GO:0032259">
    <property type="term" value="P:methylation"/>
    <property type="evidence" value="ECO:0007669"/>
    <property type="project" value="UniProtKB-KW"/>
</dbReference>
<dbReference type="RefSeq" id="WP_147030232.1">
    <property type="nucleotide sequence ID" value="NZ_CP042436.1"/>
</dbReference>
<protein>
    <submittedName>
        <fullName evidence="3">Methyltransferase domain-containing protein</fullName>
    </submittedName>
</protein>
<proteinExistence type="predicted"/>
<dbReference type="KEGG" id="mgin:FRZ54_03340"/>
<dbReference type="InterPro" id="IPR029063">
    <property type="entry name" value="SAM-dependent_MTases_sf"/>
</dbReference>
<evidence type="ECO:0000256" key="1">
    <source>
        <dbReference type="ARBA" id="ARBA00022428"/>
    </source>
</evidence>
<evidence type="ECO:0000313" key="4">
    <source>
        <dbReference type="Proteomes" id="UP000321479"/>
    </source>
</evidence>
<sequence>MATNETFKFTGQDAENYDYYMGPIIFEPYGRYLAAQIDAASVSSALEIACGTGRVTRHIRKALAPYAKLVASDLSADMLAIAKRELNNNGIEFRVEDAQNLSFPNNTFDLVVCQFGMMFLPDKPRGFAEIYRVLKPGGRFMYFTWDDTLNIPLYKILINETVVPNFEGEDTTRFFTPFSLYETAKLEAFLTDAGFHNVRANHVALKSGPSTVENLIDAFFLKHRLGREVATVDPALPVQLAGKMEKEFIHQFGTGEVRCDLSAFLTTGIK</sequence>
<dbReference type="AlphaFoldDB" id="A0A5B8USE2"/>
<dbReference type="PROSITE" id="PS51608">
    <property type="entry name" value="SAM_MT_UBIE"/>
    <property type="match status" value="1"/>
</dbReference>
<feature type="domain" description="Methyltransferase type 11" evidence="2">
    <location>
        <begin position="46"/>
        <end position="141"/>
    </location>
</feature>